<accession>A0AAD9DRG3</accession>
<dbReference type="Gene3D" id="3.30.70.270">
    <property type="match status" value="1"/>
</dbReference>
<dbReference type="EMBL" id="JAROKS010000020">
    <property type="protein sequence ID" value="KAK1791371.1"/>
    <property type="molecule type" value="Genomic_DNA"/>
</dbReference>
<dbReference type="FunFam" id="3.30.70.270:FF:000020">
    <property type="entry name" value="Transposon Tf2-6 polyprotein-like Protein"/>
    <property type="match status" value="1"/>
</dbReference>
<dbReference type="GO" id="GO:0003824">
    <property type="term" value="F:catalytic activity"/>
    <property type="evidence" value="ECO:0007669"/>
    <property type="project" value="UniProtKB-KW"/>
</dbReference>
<dbReference type="InterPro" id="IPR041577">
    <property type="entry name" value="RT_RNaseH_2"/>
</dbReference>
<proteinExistence type="predicted"/>
<dbReference type="InterPro" id="IPR043502">
    <property type="entry name" value="DNA/RNA_pol_sf"/>
</dbReference>
<name>A0AAD9DRG3_9TELE</name>
<gene>
    <name evidence="3" type="ORF">P4O66_013385</name>
</gene>
<evidence type="ECO:0000313" key="4">
    <source>
        <dbReference type="Proteomes" id="UP001239994"/>
    </source>
</evidence>
<feature type="domain" description="Reverse transcriptase/retrotransposon-derived protein RNase H-like" evidence="2">
    <location>
        <begin position="56"/>
        <end position="109"/>
    </location>
</feature>
<dbReference type="PANTHER" id="PTHR37984">
    <property type="entry name" value="PROTEIN CBG26694"/>
    <property type="match status" value="1"/>
</dbReference>
<reference evidence="3" key="1">
    <citation type="submission" date="2023-03" db="EMBL/GenBank/DDBJ databases">
        <title>Electrophorus voltai genome.</title>
        <authorList>
            <person name="Bian C."/>
        </authorList>
    </citation>
    <scope>NUCLEOTIDE SEQUENCE</scope>
    <source>
        <strain evidence="3">CB-2022</strain>
        <tissue evidence="3">Muscle</tissue>
    </source>
</reference>
<keyword evidence="1" id="KW-0511">Multifunctional enzyme</keyword>
<dbReference type="InterPro" id="IPR043128">
    <property type="entry name" value="Rev_trsase/Diguanyl_cyclase"/>
</dbReference>
<dbReference type="AlphaFoldDB" id="A0AAD9DRG3"/>
<sequence length="201" mass="22126">MAKVWAVENWPRPTSVHLVQCFLGFTNFYCRFIKNFSMVATPLTALTRKASEQLCWSTKGQQAFKELKHHLIMAPILQLPDAELPFIIEVDASEVGVGAVLSQRSGEDSQALPLSLAKGTQGSYLLLQLRNITPTRDSDQRRLIGLDSGGNVLSLTLSLFLQFESQLVDLLMKNLAGPPKAQDCLKGFASMMGFPWAAGDV</sequence>
<evidence type="ECO:0000256" key="1">
    <source>
        <dbReference type="ARBA" id="ARBA00023268"/>
    </source>
</evidence>
<dbReference type="Pfam" id="PF17919">
    <property type="entry name" value="RT_RNaseH_2"/>
    <property type="match status" value="1"/>
</dbReference>
<keyword evidence="4" id="KW-1185">Reference proteome</keyword>
<dbReference type="SUPFAM" id="SSF56672">
    <property type="entry name" value="DNA/RNA polymerases"/>
    <property type="match status" value="1"/>
</dbReference>
<dbReference type="Proteomes" id="UP001239994">
    <property type="component" value="Unassembled WGS sequence"/>
</dbReference>
<comment type="caution">
    <text evidence="3">The sequence shown here is derived from an EMBL/GenBank/DDBJ whole genome shotgun (WGS) entry which is preliminary data.</text>
</comment>
<organism evidence="3 4">
    <name type="scientific">Electrophorus voltai</name>
    <dbReference type="NCBI Taxonomy" id="2609070"/>
    <lineage>
        <taxon>Eukaryota</taxon>
        <taxon>Metazoa</taxon>
        <taxon>Chordata</taxon>
        <taxon>Craniata</taxon>
        <taxon>Vertebrata</taxon>
        <taxon>Euteleostomi</taxon>
        <taxon>Actinopterygii</taxon>
        <taxon>Neopterygii</taxon>
        <taxon>Teleostei</taxon>
        <taxon>Ostariophysi</taxon>
        <taxon>Gymnotiformes</taxon>
        <taxon>Gymnotoidei</taxon>
        <taxon>Gymnotidae</taxon>
        <taxon>Electrophorus</taxon>
    </lineage>
</organism>
<dbReference type="InterPro" id="IPR050951">
    <property type="entry name" value="Retrovirus_Pol_polyprotein"/>
</dbReference>
<protein>
    <recommendedName>
        <fullName evidence="2">Reverse transcriptase/retrotransposon-derived protein RNase H-like domain-containing protein</fullName>
    </recommendedName>
</protein>
<evidence type="ECO:0000313" key="3">
    <source>
        <dbReference type="EMBL" id="KAK1791371.1"/>
    </source>
</evidence>
<evidence type="ECO:0000259" key="2">
    <source>
        <dbReference type="Pfam" id="PF17919"/>
    </source>
</evidence>
<dbReference type="PANTHER" id="PTHR37984:SF5">
    <property type="entry name" value="PROTEIN NYNRIN-LIKE"/>
    <property type="match status" value="1"/>
</dbReference>